<dbReference type="InterPro" id="IPR016163">
    <property type="entry name" value="Ald_DH_C"/>
</dbReference>
<dbReference type="Gene3D" id="3.40.309.10">
    <property type="entry name" value="Aldehyde Dehydrogenase, Chain A, domain 2"/>
    <property type="match status" value="1"/>
</dbReference>
<dbReference type="HOGENOM" id="CLU_005391_5_1_5"/>
<evidence type="ECO:0000313" key="7">
    <source>
        <dbReference type="Proteomes" id="UP000018780"/>
    </source>
</evidence>
<accession>V9VT12</accession>
<evidence type="ECO:0000313" key="6">
    <source>
        <dbReference type="EMBL" id="AHD01871.1"/>
    </source>
</evidence>
<keyword evidence="2 4" id="KW-0560">Oxidoreductase</keyword>
<dbReference type="RefSeq" id="WP_024091261.1">
    <property type="nucleotide sequence ID" value="NC_023135.1"/>
</dbReference>
<keyword evidence="7" id="KW-1185">Reference proteome</keyword>
<dbReference type="GO" id="GO:0009450">
    <property type="term" value="P:gamma-aminobutyric acid catabolic process"/>
    <property type="evidence" value="ECO:0007669"/>
    <property type="project" value="InterPro"/>
</dbReference>
<dbReference type="Pfam" id="PF00171">
    <property type="entry name" value="Aldedh"/>
    <property type="match status" value="1"/>
</dbReference>
<dbReference type="NCBIfam" id="TIGR01780">
    <property type="entry name" value="SSADH"/>
    <property type="match status" value="1"/>
</dbReference>
<dbReference type="InterPro" id="IPR010102">
    <property type="entry name" value="Succ_semiAld_DH"/>
</dbReference>
<dbReference type="FunFam" id="3.40.605.10:FF:000005">
    <property type="entry name" value="Succinate-semialdehyde dehydrogenase I"/>
    <property type="match status" value="1"/>
</dbReference>
<dbReference type="InterPro" id="IPR050740">
    <property type="entry name" value="Aldehyde_DH_Superfamily"/>
</dbReference>
<evidence type="ECO:0000259" key="5">
    <source>
        <dbReference type="Pfam" id="PF00171"/>
    </source>
</evidence>
<dbReference type="STRING" id="999552.METH_15325"/>
<dbReference type="KEGG" id="lmd:METH_15325"/>
<dbReference type="GO" id="GO:0004777">
    <property type="term" value="F:succinate-semialdehyde dehydrogenase (NAD+) activity"/>
    <property type="evidence" value="ECO:0007669"/>
    <property type="project" value="TreeGrafter"/>
</dbReference>
<dbReference type="FunFam" id="3.40.309.10:FF:000004">
    <property type="entry name" value="Succinate-semialdehyde dehydrogenase I"/>
    <property type="match status" value="1"/>
</dbReference>
<comment type="similarity">
    <text evidence="1 4">Belongs to the aldehyde dehydrogenase family.</text>
</comment>
<dbReference type="PROSITE" id="PS00687">
    <property type="entry name" value="ALDEHYDE_DEHYDR_GLU"/>
    <property type="match status" value="1"/>
</dbReference>
<dbReference type="InterPro" id="IPR029510">
    <property type="entry name" value="Ald_DH_CS_GLU"/>
</dbReference>
<dbReference type="InterPro" id="IPR016160">
    <property type="entry name" value="Ald_DH_CS_CYS"/>
</dbReference>
<dbReference type="InterPro" id="IPR016162">
    <property type="entry name" value="Ald_DH_N"/>
</dbReference>
<gene>
    <name evidence="6" type="primary">gabD</name>
    <name evidence="6" type="ORF">METH_15325</name>
</gene>
<name>V9VT12_9RHOB</name>
<dbReference type="InterPro" id="IPR016161">
    <property type="entry name" value="Ald_DH/histidinol_DH"/>
</dbReference>
<dbReference type="CDD" id="cd07103">
    <property type="entry name" value="ALDH_F5_SSADH_GabD"/>
    <property type="match status" value="1"/>
</dbReference>
<dbReference type="AlphaFoldDB" id="V9VT12"/>
<dbReference type="OrthoDB" id="9812625at2"/>
<dbReference type="Proteomes" id="UP000018780">
    <property type="component" value="Chromosome"/>
</dbReference>
<evidence type="ECO:0000256" key="4">
    <source>
        <dbReference type="RuleBase" id="RU003345"/>
    </source>
</evidence>
<dbReference type="PATRIC" id="fig|999552.6.peg.3066"/>
<dbReference type="EC" id="1.2.1.16" evidence="6"/>
<dbReference type="InterPro" id="IPR015590">
    <property type="entry name" value="Aldehyde_DH_dom"/>
</dbReference>
<evidence type="ECO:0000256" key="3">
    <source>
        <dbReference type="PROSITE-ProRule" id="PRU10007"/>
    </source>
</evidence>
<feature type="active site" evidence="3">
    <location>
        <position position="263"/>
    </location>
</feature>
<sequence length="490" mass="52508">MLDTTTDLKSLLKDPSLLETRAYIGGQFVDGEDTFDVTNPARGDVIAQMADISRAQVAGAIAQAEAAQKEWAKWTGKERANALRKWFDLMMANQEDLAVILTAEMGKPLAESRGEIAYGASFIEFFAEEAKRIYGETIPGHQRDKRITVLKQPIGVAASITPWNFPNAMITRKAGPALAAGCAFVARPAAETPLSATVLAVLADRAGIPAGVFNVVPSSRASDIGKEFCENDAVRKLTFTGSTEVGRILMRQAADTVMKCSMELGGNAPFIVFDDADLDAAVEGAIMCKFRNNGQTCVCANRIYVQAGVYDAFADKLKAAVEKMNVGDGLNDGIHFGPLINMEAVDKVKEHIADATSKGGEVILGGNPSELGGSFFQPTIVKGATQDMAFATDETFGPLAPLFKFEDEDEVIAMANDTIFGLASYFYAKDLSRVYKVAEALEYGIVGVNTGIISTEVAPFGGVKQSGLGREGSHHGIEDYLEMKYICMAV</sequence>
<dbReference type="SUPFAM" id="SSF53720">
    <property type="entry name" value="ALDH-like"/>
    <property type="match status" value="1"/>
</dbReference>
<evidence type="ECO:0000256" key="1">
    <source>
        <dbReference type="ARBA" id="ARBA00009986"/>
    </source>
</evidence>
<evidence type="ECO:0000256" key="2">
    <source>
        <dbReference type="ARBA" id="ARBA00023002"/>
    </source>
</evidence>
<dbReference type="PANTHER" id="PTHR43353:SF5">
    <property type="entry name" value="SUCCINATE-SEMIALDEHYDE DEHYDROGENASE, MITOCHONDRIAL"/>
    <property type="match status" value="1"/>
</dbReference>
<dbReference type="EMBL" id="CP006773">
    <property type="protein sequence ID" value="AHD01871.1"/>
    <property type="molecule type" value="Genomic_DNA"/>
</dbReference>
<reference evidence="6 7" key="1">
    <citation type="submission" date="2013-09" db="EMBL/GenBank/DDBJ databases">
        <authorList>
            <consortium name="DOE Joint Genome Institute"/>
            <person name="Klenk H.-P."/>
            <person name="Huntemann M."/>
            <person name="Han J."/>
            <person name="Chen A."/>
            <person name="Kyrpides N."/>
            <person name="Mavromatis K."/>
            <person name="Markowitz V."/>
            <person name="Palaniappan K."/>
            <person name="Ivanova N."/>
            <person name="Schaumberg A."/>
            <person name="Pati A."/>
            <person name="Liolios K."/>
            <person name="Nordberg H.P."/>
            <person name="Cantor M.N."/>
            <person name="Hua S.X."/>
            <person name="Woyke T."/>
        </authorList>
    </citation>
    <scope>NUCLEOTIDE SEQUENCE [LARGE SCALE GENOMIC DNA]</scope>
    <source>
        <strain evidence="6 7">DSM 14336</strain>
    </source>
</reference>
<dbReference type="PANTHER" id="PTHR43353">
    <property type="entry name" value="SUCCINATE-SEMIALDEHYDE DEHYDROGENASE, MITOCHONDRIAL"/>
    <property type="match status" value="1"/>
</dbReference>
<feature type="domain" description="Aldehyde dehydrogenase" evidence="5">
    <location>
        <begin position="29"/>
        <end position="486"/>
    </location>
</feature>
<dbReference type="PROSITE" id="PS00070">
    <property type="entry name" value="ALDEHYDE_DEHYDR_CYS"/>
    <property type="match status" value="1"/>
</dbReference>
<organism evidence="6 7">
    <name type="scientific">Leisingera methylohalidivorans DSM 14336</name>
    <dbReference type="NCBI Taxonomy" id="999552"/>
    <lineage>
        <taxon>Bacteria</taxon>
        <taxon>Pseudomonadati</taxon>
        <taxon>Pseudomonadota</taxon>
        <taxon>Alphaproteobacteria</taxon>
        <taxon>Rhodobacterales</taxon>
        <taxon>Roseobacteraceae</taxon>
        <taxon>Leisingera</taxon>
    </lineage>
</organism>
<protein>
    <submittedName>
        <fullName evidence="6">Succinate-semialdehyde dehdyrogenase</fullName>
        <ecNumber evidence="6">1.2.1.16</ecNumber>
    </submittedName>
</protein>
<proteinExistence type="inferred from homology"/>
<dbReference type="GO" id="GO:0005829">
    <property type="term" value="C:cytosol"/>
    <property type="evidence" value="ECO:0007669"/>
    <property type="project" value="TreeGrafter"/>
</dbReference>
<dbReference type="Gene3D" id="3.40.605.10">
    <property type="entry name" value="Aldehyde Dehydrogenase, Chain A, domain 1"/>
    <property type="match status" value="1"/>
</dbReference>